<dbReference type="InterPro" id="IPR001214">
    <property type="entry name" value="SET_dom"/>
</dbReference>
<keyword evidence="15" id="KW-1185">Reference proteome</keyword>
<dbReference type="GO" id="GO:0042054">
    <property type="term" value="F:histone methyltransferase activity"/>
    <property type="evidence" value="ECO:0007669"/>
    <property type="project" value="InterPro"/>
</dbReference>
<evidence type="ECO:0000256" key="10">
    <source>
        <dbReference type="ARBA" id="ARBA00023163"/>
    </source>
</evidence>
<dbReference type="Pfam" id="PF21549">
    <property type="entry name" value="PRDM2_PR"/>
    <property type="match status" value="1"/>
</dbReference>
<dbReference type="InterPro" id="IPR044417">
    <property type="entry name" value="PRDM7_9_PR-SET"/>
</dbReference>
<evidence type="ECO:0000256" key="9">
    <source>
        <dbReference type="ARBA" id="ARBA00023015"/>
    </source>
</evidence>
<dbReference type="PANTHER" id="PTHR16515:SF66">
    <property type="entry name" value="C2H2-TYPE DOMAIN-CONTAINING PROTEIN"/>
    <property type="match status" value="1"/>
</dbReference>
<dbReference type="PANTHER" id="PTHR16515">
    <property type="entry name" value="PR DOMAIN ZINC FINGER PROTEIN"/>
    <property type="match status" value="1"/>
</dbReference>
<dbReference type="InterPro" id="IPR050331">
    <property type="entry name" value="Zinc_finger"/>
</dbReference>
<dbReference type="EMBL" id="JAAGNN010000011">
    <property type="protein sequence ID" value="KAF4083073.1"/>
    <property type="molecule type" value="Genomic_DNA"/>
</dbReference>
<comment type="caution">
    <text evidence="14">The sequence shown here is derived from an EMBL/GenBank/DDBJ whole genome shotgun (WGS) entry which is preliminary data.</text>
</comment>
<accession>A0A7J6AJS0</accession>
<keyword evidence="7" id="KW-0863">Zinc-finger</keyword>
<feature type="domain" description="SET" evidence="13">
    <location>
        <begin position="144"/>
        <end position="258"/>
    </location>
</feature>
<evidence type="ECO:0000256" key="7">
    <source>
        <dbReference type="ARBA" id="ARBA00022771"/>
    </source>
</evidence>
<evidence type="ECO:0000256" key="6">
    <source>
        <dbReference type="ARBA" id="ARBA00022737"/>
    </source>
</evidence>
<dbReference type="Gene3D" id="2.170.270.10">
    <property type="entry name" value="SET domain"/>
    <property type="match status" value="1"/>
</dbReference>
<evidence type="ECO:0000256" key="1">
    <source>
        <dbReference type="ARBA" id="ARBA00004123"/>
    </source>
</evidence>
<protein>
    <recommendedName>
        <fullName evidence="13">SET domain-containing protein</fullName>
    </recommendedName>
</protein>
<keyword evidence="5" id="KW-0479">Metal-binding</keyword>
<dbReference type="SUPFAM" id="SSF82199">
    <property type="entry name" value="SET domain"/>
    <property type="match status" value="1"/>
</dbReference>
<comment type="subcellular location">
    <subcellularLocation>
        <location evidence="1">Nucleus</location>
    </subcellularLocation>
</comment>
<dbReference type="GO" id="GO:0032259">
    <property type="term" value="P:methylation"/>
    <property type="evidence" value="ECO:0007669"/>
    <property type="project" value="UniProtKB-KW"/>
</dbReference>
<dbReference type="AlphaFoldDB" id="A0A7J6AJS0"/>
<keyword evidence="2" id="KW-0489">Methyltransferase</keyword>
<dbReference type="InterPro" id="IPR046341">
    <property type="entry name" value="SET_dom_sf"/>
</dbReference>
<keyword evidence="11" id="KW-0539">Nucleus</keyword>
<dbReference type="CDD" id="cd19193">
    <property type="entry name" value="PR-SET_PRDM7_9"/>
    <property type="match status" value="1"/>
</dbReference>
<dbReference type="GO" id="GO:0005634">
    <property type="term" value="C:nucleus"/>
    <property type="evidence" value="ECO:0007669"/>
    <property type="project" value="UniProtKB-SubCell"/>
</dbReference>
<evidence type="ECO:0000313" key="14">
    <source>
        <dbReference type="EMBL" id="KAF4083073.1"/>
    </source>
</evidence>
<proteinExistence type="predicted"/>
<evidence type="ECO:0000256" key="8">
    <source>
        <dbReference type="ARBA" id="ARBA00022833"/>
    </source>
</evidence>
<evidence type="ECO:0000256" key="2">
    <source>
        <dbReference type="ARBA" id="ARBA00022603"/>
    </source>
</evidence>
<evidence type="ECO:0000256" key="5">
    <source>
        <dbReference type="ARBA" id="ARBA00022723"/>
    </source>
</evidence>
<sequence length="316" mass="35269">MDSAAAELWSVKESPHTPAVPHLQHSEDVHTDSCSTGGGRCTMEHTTVMLLKKPIKEEDSGDEDYIYGGTSSSVSSITPVEQQDEEFQMKPLKKEEAEDDYYLYCEECKSFFINKCEVHGPALFIPDTSVPLGVPDRARQTLPPGLVVQESSIPDAGLGVFNMGEAVPIGAHFGPYQGDLVDCVEAKNSGYSWVIYKGRQSERYIDASSEMHANWLRYVNCARNNEECNLVAFQYRGEVLYRCCRHIEPGHELLVWYAEEFTKHLDITFEQIWKKKCSTDETNNALCPLSYTGVQSPVYPGGSAHLSPQITLPCSP</sequence>
<dbReference type="Proteomes" id="UP000593565">
    <property type="component" value="Unassembled WGS sequence"/>
</dbReference>
<keyword evidence="8" id="KW-0862">Zinc</keyword>
<keyword evidence="4" id="KW-0949">S-adenosyl-L-methionine</keyword>
<evidence type="ECO:0000259" key="13">
    <source>
        <dbReference type="PROSITE" id="PS50280"/>
    </source>
</evidence>
<keyword evidence="10" id="KW-0804">Transcription</keyword>
<keyword evidence="9" id="KW-0805">Transcription regulation</keyword>
<dbReference type="PROSITE" id="PS50280">
    <property type="entry name" value="SET"/>
    <property type="match status" value="1"/>
</dbReference>
<name>A0A7J6AJS0_AMEME</name>
<evidence type="ECO:0000313" key="15">
    <source>
        <dbReference type="Proteomes" id="UP000593565"/>
    </source>
</evidence>
<keyword evidence="6" id="KW-0677">Repeat</keyword>
<evidence type="ECO:0000256" key="11">
    <source>
        <dbReference type="ARBA" id="ARBA00023242"/>
    </source>
</evidence>
<dbReference type="GO" id="GO:0008270">
    <property type="term" value="F:zinc ion binding"/>
    <property type="evidence" value="ECO:0007669"/>
    <property type="project" value="UniProtKB-KW"/>
</dbReference>
<dbReference type="GO" id="GO:0010468">
    <property type="term" value="P:regulation of gene expression"/>
    <property type="evidence" value="ECO:0007669"/>
    <property type="project" value="TreeGrafter"/>
</dbReference>
<evidence type="ECO:0000256" key="12">
    <source>
        <dbReference type="SAM" id="MobiDB-lite"/>
    </source>
</evidence>
<evidence type="ECO:0000256" key="3">
    <source>
        <dbReference type="ARBA" id="ARBA00022679"/>
    </source>
</evidence>
<keyword evidence="3" id="KW-0808">Transferase</keyword>
<gene>
    <name evidence="14" type="ORF">AMELA_G00135870</name>
</gene>
<feature type="region of interest" description="Disordered" evidence="12">
    <location>
        <begin position="1"/>
        <end position="38"/>
    </location>
</feature>
<organism evidence="14 15">
    <name type="scientific">Ameiurus melas</name>
    <name type="common">Black bullhead</name>
    <name type="synonym">Silurus melas</name>
    <dbReference type="NCBI Taxonomy" id="219545"/>
    <lineage>
        <taxon>Eukaryota</taxon>
        <taxon>Metazoa</taxon>
        <taxon>Chordata</taxon>
        <taxon>Craniata</taxon>
        <taxon>Vertebrata</taxon>
        <taxon>Euteleostomi</taxon>
        <taxon>Actinopterygii</taxon>
        <taxon>Neopterygii</taxon>
        <taxon>Teleostei</taxon>
        <taxon>Ostariophysi</taxon>
        <taxon>Siluriformes</taxon>
        <taxon>Ictaluridae</taxon>
        <taxon>Ameiurus</taxon>
    </lineage>
</organism>
<evidence type="ECO:0000256" key="4">
    <source>
        <dbReference type="ARBA" id="ARBA00022691"/>
    </source>
</evidence>
<reference evidence="14 15" key="1">
    <citation type="submission" date="2020-02" db="EMBL/GenBank/DDBJ databases">
        <title>A chromosome-scale genome assembly of the black bullhead catfish (Ameiurus melas).</title>
        <authorList>
            <person name="Wen M."/>
            <person name="Zham M."/>
            <person name="Cabau C."/>
            <person name="Klopp C."/>
            <person name="Donnadieu C."/>
            <person name="Roques C."/>
            <person name="Bouchez O."/>
            <person name="Lampietro C."/>
            <person name="Jouanno E."/>
            <person name="Herpin A."/>
            <person name="Louis A."/>
            <person name="Berthelot C."/>
            <person name="Parey E."/>
            <person name="Roest-Crollius H."/>
            <person name="Braasch I."/>
            <person name="Postlethwait J."/>
            <person name="Robinson-Rechavi M."/>
            <person name="Echchiki A."/>
            <person name="Begum T."/>
            <person name="Montfort J."/>
            <person name="Schartl M."/>
            <person name="Bobe J."/>
            <person name="Guiguen Y."/>
        </authorList>
    </citation>
    <scope>NUCLEOTIDE SEQUENCE [LARGE SCALE GENOMIC DNA]</scope>
    <source>
        <strain evidence="14">M_S1</strain>
        <tissue evidence="14">Blood</tissue>
    </source>
</reference>